<organism evidence="2 3">
    <name type="scientific">Vicia faba</name>
    <name type="common">Broad bean</name>
    <name type="synonym">Faba vulgaris</name>
    <dbReference type="NCBI Taxonomy" id="3906"/>
    <lineage>
        <taxon>Eukaryota</taxon>
        <taxon>Viridiplantae</taxon>
        <taxon>Streptophyta</taxon>
        <taxon>Embryophyta</taxon>
        <taxon>Tracheophyta</taxon>
        <taxon>Spermatophyta</taxon>
        <taxon>Magnoliopsida</taxon>
        <taxon>eudicotyledons</taxon>
        <taxon>Gunneridae</taxon>
        <taxon>Pentapetalae</taxon>
        <taxon>rosids</taxon>
        <taxon>fabids</taxon>
        <taxon>Fabales</taxon>
        <taxon>Fabaceae</taxon>
        <taxon>Papilionoideae</taxon>
        <taxon>50 kb inversion clade</taxon>
        <taxon>NPAAA clade</taxon>
        <taxon>Hologalegina</taxon>
        <taxon>IRL clade</taxon>
        <taxon>Fabeae</taxon>
        <taxon>Vicia</taxon>
    </lineage>
</organism>
<evidence type="ECO:0000256" key="1">
    <source>
        <dbReference type="SAM" id="MobiDB-lite"/>
    </source>
</evidence>
<reference evidence="2 3" key="1">
    <citation type="submission" date="2023-01" db="EMBL/GenBank/DDBJ databases">
        <authorList>
            <person name="Kreplak J."/>
        </authorList>
    </citation>
    <scope>NUCLEOTIDE SEQUENCE [LARGE SCALE GENOMIC DNA]</scope>
</reference>
<dbReference type="Proteomes" id="UP001157006">
    <property type="component" value="Unassembled WGS sequence"/>
</dbReference>
<sequence length="167" mass="19462">MLGSNLSDDNRRHWMEILKVKNVFGWRCPSIEIQKDLIFQELINENQYQWVDHGFLRIVFIIDSFVKVENALIKASKPMSDFAGARGQELSDYFENWRDFKDHFFLGYPWTLEAHFSFFKTLGEKSMMTNHCWVPLSRDQTSSSMPDKGHDDQVCTSAGNNNKGCNP</sequence>
<keyword evidence="3" id="KW-1185">Reference proteome</keyword>
<name>A0AAV0YF03_VICFA</name>
<comment type="caution">
    <text evidence="2">The sequence shown here is derived from an EMBL/GenBank/DDBJ whole genome shotgun (WGS) entry which is preliminary data.</text>
</comment>
<dbReference type="AlphaFoldDB" id="A0AAV0YF03"/>
<dbReference type="EMBL" id="CATIWC010001722">
    <property type="protein sequence ID" value="CAI8584401.1"/>
    <property type="molecule type" value="Genomic_DNA"/>
</dbReference>
<gene>
    <name evidence="2" type="ORF">VFH_U072800</name>
</gene>
<evidence type="ECO:0000313" key="3">
    <source>
        <dbReference type="Proteomes" id="UP001157006"/>
    </source>
</evidence>
<feature type="compositionally biased region" description="Polar residues" evidence="1">
    <location>
        <begin position="154"/>
        <end position="167"/>
    </location>
</feature>
<proteinExistence type="predicted"/>
<protein>
    <submittedName>
        <fullName evidence="2">Uncharacterized protein</fullName>
    </submittedName>
</protein>
<evidence type="ECO:0000313" key="2">
    <source>
        <dbReference type="EMBL" id="CAI8584401.1"/>
    </source>
</evidence>
<feature type="region of interest" description="Disordered" evidence="1">
    <location>
        <begin position="143"/>
        <end position="167"/>
    </location>
</feature>
<accession>A0AAV0YF03</accession>